<protein>
    <submittedName>
        <fullName evidence="1">Alternative protein ACVR1</fullName>
    </submittedName>
</protein>
<dbReference type="OrthoDB" id="69842at2759"/>
<name>L8E7H6_HUMAN</name>
<dbReference type="AlphaFoldDB" id="L8E7H6"/>
<evidence type="ECO:0000313" key="1">
    <source>
        <dbReference type="EMBL" id="CCQ43084.1"/>
    </source>
</evidence>
<sequence>MLKLIFMWSYDFITEMFLTLYSKMDIFFYYQLKSHFKCFTFVCV</sequence>
<dbReference type="ChiTaRS" id="ACVR1">
    <property type="organism name" value="human"/>
</dbReference>
<accession>L8E7H6</accession>
<proteinExistence type="predicted"/>
<reference evidence="1" key="1">
    <citation type="journal article" date="2013" name="PLoS ONE">
        <title>Direct detection of alternative open reading frames translation products in human significantly expands the proteome.</title>
        <authorList>
            <person name="Vanderperre B."/>
            <person name="Lucier J.-F."/>
            <person name="Motard J."/>
            <person name="Tremblay G."/>
            <person name="Vanderperre S."/>
            <person name="Wisztorski M."/>
            <person name="Salzet M."/>
            <person name="Boisvert F.-M."/>
            <person name="Roucou X."/>
        </authorList>
    </citation>
    <scope>NUCLEOTIDE SEQUENCE</scope>
</reference>
<dbReference type="EMBL" id="HF583587">
    <property type="protein sequence ID" value="CCQ43084.1"/>
    <property type="molecule type" value="Genomic_DNA"/>
</dbReference>
<gene>
    <name evidence="1" type="primary">ACVR1</name>
</gene>
<organism evidence="1">
    <name type="scientific">Homo sapiens</name>
    <name type="common">Human</name>
    <dbReference type="NCBI Taxonomy" id="9606"/>
    <lineage>
        <taxon>Eukaryota</taxon>
        <taxon>Metazoa</taxon>
        <taxon>Chordata</taxon>
        <taxon>Craniata</taxon>
        <taxon>Vertebrata</taxon>
        <taxon>Euteleostomi</taxon>
        <taxon>Mammalia</taxon>
        <taxon>Eutheria</taxon>
        <taxon>Euarchontoglires</taxon>
        <taxon>Primates</taxon>
        <taxon>Haplorrhini</taxon>
        <taxon>Catarrhini</taxon>
        <taxon>Hominidae</taxon>
        <taxon>Homo</taxon>
    </lineage>
</organism>